<dbReference type="Proteomes" id="UP000814033">
    <property type="component" value="Unassembled WGS sequence"/>
</dbReference>
<keyword evidence="2" id="KW-1185">Reference proteome</keyword>
<gene>
    <name evidence="1" type="ORF">FA95DRAFT_1227471</name>
</gene>
<reference evidence="1" key="2">
    <citation type="journal article" date="2022" name="New Phytol.">
        <title>Evolutionary transition to the ectomycorrhizal habit in the genomes of a hyperdiverse lineage of mushroom-forming fungi.</title>
        <authorList>
            <person name="Looney B."/>
            <person name="Miyauchi S."/>
            <person name="Morin E."/>
            <person name="Drula E."/>
            <person name="Courty P.E."/>
            <person name="Kohler A."/>
            <person name="Kuo A."/>
            <person name="LaButti K."/>
            <person name="Pangilinan J."/>
            <person name="Lipzen A."/>
            <person name="Riley R."/>
            <person name="Andreopoulos W."/>
            <person name="He G."/>
            <person name="Johnson J."/>
            <person name="Nolan M."/>
            <person name="Tritt A."/>
            <person name="Barry K.W."/>
            <person name="Grigoriev I.V."/>
            <person name="Nagy L.G."/>
            <person name="Hibbett D."/>
            <person name="Henrissat B."/>
            <person name="Matheny P.B."/>
            <person name="Labbe J."/>
            <person name="Martin F.M."/>
        </authorList>
    </citation>
    <scope>NUCLEOTIDE SEQUENCE</scope>
    <source>
        <strain evidence="1">FP105234-sp</strain>
    </source>
</reference>
<proteinExistence type="predicted"/>
<accession>A0ACB8RUW9</accession>
<evidence type="ECO:0000313" key="2">
    <source>
        <dbReference type="Proteomes" id="UP000814033"/>
    </source>
</evidence>
<reference evidence="1" key="1">
    <citation type="submission" date="2021-02" db="EMBL/GenBank/DDBJ databases">
        <authorList>
            <consortium name="DOE Joint Genome Institute"/>
            <person name="Ahrendt S."/>
            <person name="Looney B.P."/>
            <person name="Miyauchi S."/>
            <person name="Morin E."/>
            <person name="Drula E."/>
            <person name="Courty P.E."/>
            <person name="Chicoki N."/>
            <person name="Fauchery L."/>
            <person name="Kohler A."/>
            <person name="Kuo A."/>
            <person name="Labutti K."/>
            <person name="Pangilinan J."/>
            <person name="Lipzen A."/>
            <person name="Riley R."/>
            <person name="Andreopoulos W."/>
            <person name="He G."/>
            <person name="Johnson J."/>
            <person name="Barry K.W."/>
            <person name="Grigoriev I.V."/>
            <person name="Nagy L."/>
            <person name="Hibbett D."/>
            <person name="Henrissat B."/>
            <person name="Matheny P.B."/>
            <person name="Labbe J."/>
            <person name="Martin F."/>
        </authorList>
    </citation>
    <scope>NUCLEOTIDE SEQUENCE</scope>
    <source>
        <strain evidence="1">FP105234-sp</strain>
    </source>
</reference>
<dbReference type="EMBL" id="MU275905">
    <property type="protein sequence ID" value="KAI0047416.1"/>
    <property type="molecule type" value="Genomic_DNA"/>
</dbReference>
<name>A0ACB8RUW9_9AGAM</name>
<organism evidence="1 2">
    <name type="scientific">Auriscalpium vulgare</name>
    <dbReference type="NCBI Taxonomy" id="40419"/>
    <lineage>
        <taxon>Eukaryota</taxon>
        <taxon>Fungi</taxon>
        <taxon>Dikarya</taxon>
        <taxon>Basidiomycota</taxon>
        <taxon>Agaricomycotina</taxon>
        <taxon>Agaricomycetes</taxon>
        <taxon>Russulales</taxon>
        <taxon>Auriscalpiaceae</taxon>
        <taxon>Auriscalpium</taxon>
    </lineage>
</organism>
<comment type="caution">
    <text evidence="1">The sequence shown here is derived from an EMBL/GenBank/DDBJ whole genome shotgun (WGS) entry which is preliminary data.</text>
</comment>
<protein>
    <submittedName>
        <fullName evidence="1">Uncharacterized protein</fullName>
    </submittedName>
</protein>
<sequence>MGQYWTIVNLDCRHKYELAKLGESFFDGWEWLTRVLTDPLIPAPPAVTAQVADSLRSSLGALALPVEIVLKIFDELEDLEDAEYLSIAHPTLEAIGATRVHALRLAENAPWIGGRLVCIGNYAQLNDLPVGMLSSTERAEIKRVCRGGDAGDESDSDDESDSSNDSDVSRDSSNNSDVSRNSSNNSDVSRDSSNNSDVSRDSSNDIVEPTLYNFAERAYTDFAHYLSELNSPFGRSSKDIFGTHGSDFTRYLAMRHAAYDGDDWILCNLSKQEFVLSRTIKDFTGEKTKGPLRKGRIGFGMAILARICWSSSSSIAMLGPENLHSRGSLPGDNSGEIRGNGKHGRVDGRWSKGHCRYRRDMAI</sequence>
<evidence type="ECO:0000313" key="1">
    <source>
        <dbReference type="EMBL" id="KAI0047416.1"/>
    </source>
</evidence>